<accession>A0A3M5UCJ3</accession>
<evidence type="ECO:0000256" key="3">
    <source>
        <dbReference type="ARBA" id="ARBA00022837"/>
    </source>
</evidence>
<keyword evidence="3" id="KW-0106">Calcium</keyword>
<dbReference type="InterPro" id="IPR050557">
    <property type="entry name" value="RTX_toxin/Mannuronan_C5-epim"/>
</dbReference>
<comment type="caution">
    <text evidence="6">The sequence shown here is derived from an EMBL/GenBank/DDBJ whole genome shotgun (WGS) entry which is preliminary data.</text>
</comment>
<reference evidence="6 7" key="1">
    <citation type="submission" date="2018-08" db="EMBL/GenBank/DDBJ databases">
        <title>Recombination of ecologically and evolutionarily significant loci maintains genetic cohesion in the Pseudomonas syringae species complex.</title>
        <authorList>
            <person name="Dillon M."/>
            <person name="Thakur S."/>
            <person name="Almeida R.N.D."/>
            <person name="Weir B.S."/>
            <person name="Guttman D.S."/>
        </authorList>
    </citation>
    <scope>NUCLEOTIDE SEQUENCE [LARGE SCALE GENOMIC DNA]</scope>
    <source>
        <strain evidence="6 7">ICMP 14479</strain>
    </source>
</reference>
<gene>
    <name evidence="6" type="ORF">ALP29_201603</name>
</gene>
<proteinExistence type="predicted"/>
<evidence type="ECO:0000259" key="5">
    <source>
        <dbReference type="Pfam" id="PF06594"/>
    </source>
</evidence>
<evidence type="ECO:0000313" key="7">
    <source>
        <dbReference type="Proteomes" id="UP000280395"/>
    </source>
</evidence>
<dbReference type="Pfam" id="PF00353">
    <property type="entry name" value="HemolysinCabind"/>
    <property type="match status" value="1"/>
</dbReference>
<dbReference type="PRINTS" id="PR00313">
    <property type="entry name" value="CABNDNGRPT"/>
</dbReference>
<protein>
    <recommendedName>
        <fullName evidence="5">Haemolysin-type calcium binding-related domain-containing protein</fullName>
    </recommendedName>
</protein>
<organism evidence="6 7">
    <name type="scientific">Pseudomonas syringae pv. avii</name>
    <dbReference type="NCBI Taxonomy" id="663959"/>
    <lineage>
        <taxon>Bacteria</taxon>
        <taxon>Pseudomonadati</taxon>
        <taxon>Pseudomonadota</taxon>
        <taxon>Gammaproteobacteria</taxon>
        <taxon>Pseudomonadales</taxon>
        <taxon>Pseudomonadaceae</taxon>
        <taxon>Pseudomonas</taxon>
        <taxon>Pseudomonas syringae</taxon>
    </lineage>
</organism>
<feature type="region of interest" description="Disordered" evidence="4">
    <location>
        <begin position="84"/>
        <end position="116"/>
    </location>
</feature>
<dbReference type="InterPro" id="IPR001343">
    <property type="entry name" value="Hemolysn_Ca-bd"/>
</dbReference>
<dbReference type="AlphaFoldDB" id="A0A3M5UCJ3"/>
<dbReference type="GO" id="GO:0005576">
    <property type="term" value="C:extracellular region"/>
    <property type="evidence" value="ECO:0007669"/>
    <property type="project" value="UniProtKB-SubCell"/>
</dbReference>
<evidence type="ECO:0000256" key="2">
    <source>
        <dbReference type="ARBA" id="ARBA00022525"/>
    </source>
</evidence>
<dbReference type="EMBL" id="RBUA01001402">
    <property type="protein sequence ID" value="RMU43546.1"/>
    <property type="molecule type" value="Genomic_DNA"/>
</dbReference>
<dbReference type="PANTHER" id="PTHR38340">
    <property type="entry name" value="S-LAYER PROTEIN"/>
    <property type="match status" value="1"/>
</dbReference>
<dbReference type="Pfam" id="PF06594">
    <property type="entry name" value="HCBP_related"/>
    <property type="match status" value="1"/>
</dbReference>
<dbReference type="GO" id="GO:0005509">
    <property type="term" value="F:calcium ion binding"/>
    <property type="evidence" value="ECO:0007669"/>
    <property type="project" value="InterPro"/>
</dbReference>
<keyword evidence="2" id="KW-0964">Secreted</keyword>
<name>A0A3M5UCJ3_PSESX</name>
<sequence length="130" mass="13291">MKLIDLNAADVSVRRDGNDLLIRVLGTTDSLRVVAHFTNDATYGYQIDRIQFADGSSWNQASIKSAVLQGTDADETLAGTAISDSIDAGAGDDTVNGGSGDDTLSGSKGADTLNGEAGDDLLLGGVAMTP</sequence>
<evidence type="ECO:0000256" key="4">
    <source>
        <dbReference type="SAM" id="MobiDB-lite"/>
    </source>
</evidence>
<dbReference type="Proteomes" id="UP000280395">
    <property type="component" value="Unassembled WGS sequence"/>
</dbReference>
<evidence type="ECO:0000256" key="1">
    <source>
        <dbReference type="ARBA" id="ARBA00004613"/>
    </source>
</evidence>
<dbReference type="InterPro" id="IPR011049">
    <property type="entry name" value="Serralysin-like_metalloprot_C"/>
</dbReference>
<dbReference type="PANTHER" id="PTHR38340:SF1">
    <property type="entry name" value="S-LAYER PROTEIN"/>
    <property type="match status" value="1"/>
</dbReference>
<comment type="subcellular location">
    <subcellularLocation>
        <location evidence="1">Secreted</location>
    </subcellularLocation>
</comment>
<dbReference type="InterPro" id="IPR010566">
    <property type="entry name" value="Haemolys_ca-bd"/>
</dbReference>
<dbReference type="Gene3D" id="2.150.10.10">
    <property type="entry name" value="Serralysin-like metalloprotease, C-terminal"/>
    <property type="match status" value="1"/>
</dbReference>
<dbReference type="SUPFAM" id="SSF51120">
    <property type="entry name" value="beta-Roll"/>
    <property type="match status" value="1"/>
</dbReference>
<evidence type="ECO:0000313" key="6">
    <source>
        <dbReference type="EMBL" id="RMU43546.1"/>
    </source>
</evidence>
<feature type="domain" description="Haemolysin-type calcium binding-related" evidence="5">
    <location>
        <begin position="19"/>
        <end position="61"/>
    </location>
</feature>